<proteinExistence type="predicted"/>
<evidence type="ECO:0000313" key="2">
    <source>
        <dbReference type="Proteomes" id="UP000222527"/>
    </source>
</evidence>
<dbReference type="Proteomes" id="UP000222527">
    <property type="component" value="Segment"/>
</dbReference>
<name>A0A0U4B1W5_9CAUD</name>
<sequence>MSKLTWGAAGEKVFQTGIDRGVLYVNSGIGVPWNGLLGVTENPTGGDPQPSYIDGFKYYNSSSLEEYEATLNAFMYPEEFEVCDGTVYADSIGYTAQDRAWFNLAYRAKMGNDLEGLNYGYKIHLIYQAQASPSQNINQTTTNTTNLATFSWKLTARPVEVPNMNPTSHLILDSTRLSEGTLATIEDYLYGTDLVEPRMLFPTDLVELMPWLFFEMIPNPDTGLAQLVLSDTKRDLRTTNIDGLYKRTPMSRLKESSTPGFFSLDVD</sequence>
<evidence type="ECO:0000313" key="1">
    <source>
        <dbReference type="EMBL" id="ALY08704.1"/>
    </source>
</evidence>
<dbReference type="KEGG" id="vg:40078975"/>
<keyword evidence="2" id="KW-1185">Reference proteome</keyword>
<accession>A0A0U4B1W5</accession>
<dbReference type="GeneID" id="40078975"/>
<gene>
    <name evidence="1" type="primary">17</name>
    <name evidence="1" type="ORF">CIRCUM_17</name>
</gene>
<dbReference type="EMBL" id="KU160642">
    <property type="protein sequence ID" value="ALY08704.1"/>
    <property type="molecule type" value="Genomic_DNA"/>
</dbReference>
<organism evidence="1 2">
    <name type="scientific">Arthrobacter phage Circum</name>
    <dbReference type="NCBI Taxonomy" id="1772295"/>
    <lineage>
        <taxon>Viruses</taxon>
        <taxon>Duplodnaviria</taxon>
        <taxon>Heunggongvirae</taxon>
        <taxon>Uroviricota</taxon>
        <taxon>Caudoviricetes</taxon>
        <taxon>Mudcatvirus</taxon>
        <taxon>Mudcatvirus circum</taxon>
    </lineage>
</organism>
<reference evidence="1 2" key="1">
    <citation type="submission" date="2015-11" db="EMBL/GenBank/DDBJ databases">
        <authorList>
            <person name="Aziz R.M."/>
            <person name="Carl E.L."/>
            <person name="Farooq M.A."/>
            <person name="Gal B."/>
            <person name="Garcia Martinez K."/>
            <person name="Mathew K.J."/>
            <person name="Obando D.J."/>
            <person name="Robinson K.M."/>
            <person name="Robinson M.D."/>
            <person name="Sanders L.M."/>
            <person name="Silva M.P."/>
            <person name="Tasnim L."/>
            <person name="Vo M."/>
            <person name="Vo Q.D."/>
            <person name="Simon S.E."/>
            <person name="Hughes L.E."/>
            <person name="Benjamin R.C."/>
            <person name="Bradley K.W."/>
            <person name="Asai D.J."/>
            <person name="Bowman C.A."/>
            <person name="Russell D.A."/>
            <person name="Pope W.H."/>
            <person name="Jacobs-Sera D."/>
            <person name="Hendrix R.W."/>
            <person name="Hatfull G.F."/>
        </authorList>
    </citation>
    <scope>NUCLEOTIDE SEQUENCE [LARGE SCALE GENOMIC DNA]</scope>
</reference>
<dbReference type="OrthoDB" id="29829at10239"/>
<dbReference type="RefSeq" id="YP_009603106.1">
    <property type="nucleotide sequence ID" value="NC_041948.1"/>
</dbReference>
<protein>
    <submittedName>
        <fullName evidence="1">Major tail protein</fullName>
    </submittedName>
</protein>